<dbReference type="Pfam" id="PF00172">
    <property type="entry name" value="Zn_clus"/>
    <property type="match status" value="1"/>
</dbReference>
<feature type="compositionally biased region" description="Basic residues" evidence="2">
    <location>
        <begin position="20"/>
        <end position="29"/>
    </location>
</feature>
<dbReference type="Gene3D" id="4.10.240.10">
    <property type="entry name" value="Zn(2)-C6 fungal-type DNA-binding domain"/>
    <property type="match status" value="1"/>
</dbReference>
<evidence type="ECO:0000256" key="1">
    <source>
        <dbReference type="ARBA" id="ARBA00023242"/>
    </source>
</evidence>
<gene>
    <name evidence="4" type="ORF">LY89DRAFT_702235</name>
</gene>
<feature type="region of interest" description="Disordered" evidence="2">
    <location>
        <begin position="70"/>
        <end position="90"/>
    </location>
</feature>
<dbReference type="Pfam" id="PF11951">
    <property type="entry name" value="Fungal_trans_2"/>
    <property type="match status" value="1"/>
</dbReference>
<dbReference type="InterPro" id="IPR053157">
    <property type="entry name" value="Sterol_Uptake_Regulator"/>
</dbReference>
<protein>
    <recommendedName>
        <fullName evidence="3">Zn(2)-C6 fungal-type domain-containing protein</fullName>
    </recommendedName>
</protein>
<dbReference type="InterPro" id="IPR036864">
    <property type="entry name" value="Zn2-C6_fun-type_DNA-bd_sf"/>
</dbReference>
<keyword evidence="1" id="KW-0539">Nucleus</keyword>
<evidence type="ECO:0000313" key="5">
    <source>
        <dbReference type="Proteomes" id="UP000070700"/>
    </source>
</evidence>
<dbReference type="PANTHER" id="PTHR47784:SF5">
    <property type="entry name" value="STEROL UPTAKE CONTROL PROTEIN 2"/>
    <property type="match status" value="1"/>
</dbReference>
<dbReference type="PANTHER" id="PTHR47784">
    <property type="entry name" value="STEROL UPTAKE CONTROL PROTEIN 2"/>
    <property type="match status" value="1"/>
</dbReference>
<dbReference type="OrthoDB" id="416217at2759"/>
<dbReference type="RefSeq" id="XP_018062144.1">
    <property type="nucleotide sequence ID" value="XM_018217241.1"/>
</dbReference>
<dbReference type="AlphaFoldDB" id="A0A132B713"/>
<feature type="domain" description="Zn(2)-C6 fungal-type" evidence="3">
    <location>
        <begin position="31"/>
        <end position="61"/>
    </location>
</feature>
<evidence type="ECO:0000256" key="2">
    <source>
        <dbReference type="SAM" id="MobiDB-lite"/>
    </source>
</evidence>
<proteinExistence type="predicted"/>
<dbReference type="KEGG" id="psco:LY89DRAFT_702235"/>
<dbReference type="InParanoid" id="A0A132B713"/>
<keyword evidence="5" id="KW-1185">Reference proteome</keyword>
<sequence>MQMSSPEDHEKQSQEFNNSRPRRSHRKSRNGCSECKRRKVKCDEAKPTCGRCHLALQKCNYLPAPSTDDRKNKLVLPSPPRSSSSSSTHRLSASEFLPPLFEVPSCSTPPLVISELCARFQTLSWPLSDTDLYHHYLLYTSRTLTHCQRDQGVFQIGMPTLALQHKTVFHSILALSATSICCNMISREPPPDPSAVSHILVTANEHYNMASEQMRELMSQPQISKPEPLLASTILLVPFAAASQQIHHWIWSKSGIKKSNKLLASTPRDIIVIMRGVRTMLQTLSYGNESPSIKMTQETDLETDSLWLTEIGTPLHASPLRSRTHVMFPIIAASIGEAFSKLQERLALSTTMVHGDLCDLTACYSACEVLKTIGNTTFSPFKASRSASLSNIIEDSAQLKLKEASLPQVAPWLRSYAIRHGIPEPNEPLTRYFLTFLVQVPQTYLDLVLPLLDQRLESPSEDCPPLTMEQALALDIYAHWSILMFLVEDESWWIGNLPVVTMTGMLNRFGDDFVARAWPEYGREQWWPGRMFNVLREIKRRR</sequence>
<feature type="region of interest" description="Disordered" evidence="2">
    <location>
        <begin position="1"/>
        <end position="43"/>
    </location>
</feature>
<dbReference type="CDD" id="cd00067">
    <property type="entry name" value="GAL4"/>
    <property type="match status" value="1"/>
</dbReference>
<name>A0A132B713_MOLSC</name>
<evidence type="ECO:0000313" key="4">
    <source>
        <dbReference type="EMBL" id="KUJ07789.1"/>
    </source>
</evidence>
<accession>A0A132B713</accession>
<dbReference type="EMBL" id="KQ947438">
    <property type="protein sequence ID" value="KUJ07789.1"/>
    <property type="molecule type" value="Genomic_DNA"/>
</dbReference>
<dbReference type="SMART" id="SM00066">
    <property type="entry name" value="GAL4"/>
    <property type="match status" value="1"/>
</dbReference>
<dbReference type="GO" id="GO:0008270">
    <property type="term" value="F:zinc ion binding"/>
    <property type="evidence" value="ECO:0007669"/>
    <property type="project" value="InterPro"/>
</dbReference>
<dbReference type="GeneID" id="28826967"/>
<evidence type="ECO:0000259" key="3">
    <source>
        <dbReference type="PROSITE" id="PS50048"/>
    </source>
</evidence>
<feature type="compositionally biased region" description="Basic and acidic residues" evidence="2">
    <location>
        <begin position="1"/>
        <end position="13"/>
    </location>
</feature>
<organism evidence="4 5">
    <name type="scientific">Mollisia scopiformis</name>
    <name type="common">Conifer needle endophyte fungus</name>
    <name type="synonym">Phialocephala scopiformis</name>
    <dbReference type="NCBI Taxonomy" id="149040"/>
    <lineage>
        <taxon>Eukaryota</taxon>
        <taxon>Fungi</taxon>
        <taxon>Dikarya</taxon>
        <taxon>Ascomycota</taxon>
        <taxon>Pezizomycotina</taxon>
        <taxon>Leotiomycetes</taxon>
        <taxon>Helotiales</taxon>
        <taxon>Mollisiaceae</taxon>
        <taxon>Mollisia</taxon>
    </lineage>
</organism>
<dbReference type="InterPro" id="IPR021858">
    <property type="entry name" value="Fun_TF"/>
</dbReference>
<dbReference type="SUPFAM" id="SSF57701">
    <property type="entry name" value="Zn2/Cys6 DNA-binding domain"/>
    <property type="match status" value="1"/>
</dbReference>
<dbReference type="GO" id="GO:0001228">
    <property type="term" value="F:DNA-binding transcription activator activity, RNA polymerase II-specific"/>
    <property type="evidence" value="ECO:0007669"/>
    <property type="project" value="TreeGrafter"/>
</dbReference>
<dbReference type="PROSITE" id="PS50048">
    <property type="entry name" value="ZN2_CY6_FUNGAL_2"/>
    <property type="match status" value="1"/>
</dbReference>
<reference evidence="4 5" key="1">
    <citation type="submission" date="2015-10" db="EMBL/GenBank/DDBJ databases">
        <title>Full genome of DAOMC 229536 Phialocephala scopiformis, a fungal endophyte of spruce producing the potent anti-insectan compound rugulosin.</title>
        <authorList>
            <consortium name="DOE Joint Genome Institute"/>
            <person name="Walker A.K."/>
            <person name="Frasz S.L."/>
            <person name="Seifert K.A."/>
            <person name="Miller J.D."/>
            <person name="Mondo S.J."/>
            <person name="Labutti K."/>
            <person name="Lipzen A."/>
            <person name="Dockter R."/>
            <person name="Kennedy M."/>
            <person name="Grigoriev I.V."/>
            <person name="Spatafora J.W."/>
        </authorList>
    </citation>
    <scope>NUCLEOTIDE SEQUENCE [LARGE SCALE GENOMIC DNA]</scope>
    <source>
        <strain evidence="4 5">CBS 120377</strain>
    </source>
</reference>
<dbReference type="InterPro" id="IPR001138">
    <property type="entry name" value="Zn2Cys6_DnaBD"/>
</dbReference>
<dbReference type="Proteomes" id="UP000070700">
    <property type="component" value="Unassembled WGS sequence"/>
</dbReference>